<dbReference type="Proteomes" id="UP000793456">
    <property type="component" value="Chromosome XXIII"/>
</dbReference>
<keyword evidence="2" id="KW-1185">Reference proteome</keyword>
<proteinExistence type="predicted"/>
<accession>A0ACD3Q853</accession>
<sequence length="346" mass="39680">MDYAYLITNNGYILSHPDLRPLYKEGKKLKPKPNYNSVDLSEVEWEDTEEKLRTAMVKGETGTLSLDVKTSVDKGRRVMFLKNDYFYTVINETPFSLGIVLTQGYGQYIFIGNVSVEEGLHDLEAPDLIIASEWTYCETDIDPDHRKLTQLEAVKRYLTGKDADLECDALLIEQTLFDAVVTAPMEAYWTALMLNTSGVDEGIETAFLGTRSGLMRFQRYTGIEKRTGKSFLTSADKENMFTLDHFPEWYRRAAEYPAGQFLYYMPRQETRDIFRDYEADYSATLSAEEVELQAEEGGRKRREANDDEDDDDDDEEEEEGRGKLLLILGMPPFFIHSHSVPPHLKA</sequence>
<dbReference type="EMBL" id="CM011696">
    <property type="protein sequence ID" value="TMS02723.1"/>
    <property type="molecule type" value="Genomic_DNA"/>
</dbReference>
<name>A0ACD3Q853_LARCR</name>
<reference evidence="1" key="1">
    <citation type="submission" date="2018-11" db="EMBL/GenBank/DDBJ databases">
        <title>The sequence and de novo assembly of Larimichthys crocea genome using PacBio and Hi-C technologies.</title>
        <authorList>
            <person name="Xu P."/>
            <person name="Chen B."/>
            <person name="Zhou Z."/>
            <person name="Ke Q."/>
            <person name="Wu Y."/>
            <person name="Bai H."/>
            <person name="Pu F."/>
        </authorList>
    </citation>
    <scope>NUCLEOTIDE SEQUENCE</scope>
    <source>
        <tissue evidence="1">Muscle</tissue>
    </source>
</reference>
<organism evidence="1 2">
    <name type="scientific">Larimichthys crocea</name>
    <name type="common">Large yellow croaker</name>
    <name type="synonym">Pseudosciaena crocea</name>
    <dbReference type="NCBI Taxonomy" id="215358"/>
    <lineage>
        <taxon>Eukaryota</taxon>
        <taxon>Metazoa</taxon>
        <taxon>Chordata</taxon>
        <taxon>Craniata</taxon>
        <taxon>Vertebrata</taxon>
        <taxon>Euteleostomi</taxon>
        <taxon>Actinopterygii</taxon>
        <taxon>Neopterygii</taxon>
        <taxon>Teleostei</taxon>
        <taxon>Neoteleostei</taxon>
        <taxon>Acanthomorphata</taxon>
        <taxon>Eupercaria</taxon>
        <taxon>Sciaenidae</taxon>
        <taxon>Larimichthys</taxon>
    </lineage>
</organism>
<evidence type="ECO:0000313" key="2">
    <source>
        <dbReference type="Proteomes" id="UP000793456"/>
    </source>
</evidence>
<evidence type="ECO:0000313" key="1">
    <source>
        <dbReference type="EMBL" id="TMS02723.1"/>
    </source>
</evidence>
<protein>
    <submittedName>
        <fullName evidence="1">Uncharacterized protein</fullName>
    </submittedName>
</protein>
<comment type="caution">
    <text evidence="1">The sequence shown here is derived from an EMBL/GenBank/DDBJ whole genome shotgun (WGS) entry which is preliminary data.</text>
</comment>
<gene>
    <name evidence="1" type="ORF">E3U43_020703</name>
</gene>